<evidence type="ECO:0000256" key="4">
    <source>
        <dbReference type="ARBA" id="ARBA00023125"/>
    </source>
</evidence>
<evidence type="ECO:0000259" key="7">
    <source>
        <dbReference type="PROSITE" id="PS50110"/>
    </source>
</evidence>
<dbReference type="InterPro" id="IPR001789">
    <property type="entry name" value="Sig_transdc_resp-reg_receiver"/>
</dbReference>
<keyword evidence="1 6" id="KW-0597">Phosphoprotein</keyword>
<dbReference type="GO" id="GO:0000156">
    <property type="term" value="F:phosphorelay response regulator activity"/>
    <property type="evidence" value="ECO:0007669"/>
    <property type="project" value="TreeGrafter"/>
</dbReference>
<evidence type="ECO:0000256" key="2">
    <source>
        <dbReference type="ARBA" id="ARBA00023012"/>
    </source>
</evidence>
<name>A0A0H3ACH7_NITV4</name>
<evidence type="ECO:0000256" key="3">
    <source>
        <dbReference type="ARBA" id="ARBA00023015"/>
    </source>
</evidence>
<dbReference type="PROSITE" id="PS50110">
    <property type="entry name" value="RESPONSE_REGULATORY"/>
    <property type="match status" value="1"/>
</dbReference>
<evidence type="ECO:0000313" key="9">
    <source>
        <dbReference type="Proteomes" id="UP000009173"/>
    </source>
</evidence>
<keyword evidence="5" id="KW-0804">Transcription</keyword>
<dbReference type="GO" id="GO:0005829">
    <property type="term" value="C:cytosol"/>
    <property type="evidence" value="ECO:0007669"/>
    <property type="project" value="TreeGrafter"/>
</dbReference>
<keyword evidence="3" id="KW-0805">Transcription regulation</keyword>
<keyword evidence="4" id="KW-0238">DNA-binding</keyword>
<keyword evidence="2" id="KW-0902">Two-component regulatory system</keyword>
<dbReference type="SUPFAM" id="SSF52172">
    <property type="entry name" value="CheY-like"/>
    <property type="match status" value="1"/>
</dbReference>
<protein>
    <submittedName>
        <fullName evidence="8">Response regulator receiver protein</fullName>
    </submittedName>
</protein>
<organism evidence="8 9">
    <name type="scientific">Nitratidesulfovibrio vulgaris (strain DP4)</name>
    <name type="common">Desulfovibrio vulgaris</name>
    <dbReference type="NCBI Taxonomy" id="391774"/>
    <lineage>
        <taxon>Bacteria</taxon>
        <taxon>Pseudomonadati</taxon>
        <taxon>Thermodesulfobacteriota</taxon>
        <taxon>Desulfovibrionia</taxon>
        <taxon>Desulfovibrionales</taxon>
        <taxon>Desulfovibrionaceae</taxon>
        <taxon>Nitratidesulfovibrio</taxon>
    </lineage>
</organism>
<feature type="modified residue" description="4-aspartylphosphate" evidence="6">
    <location>
        <position position="56"/>
    </location>
</feature>
<dbReference type="PANTHER" id="PTHR48111">
    <property type="entry name" value="REGULATOR OF RPOS"/>
    <property type="match status" value="1"/>
</dbReference>
<dbReference type="Proteomes" id="UP000009173">
    <property type="component" value="Plasmid pDVUL01"/>
</dbReference>
<proteinExistence type="predicted"/>
<keyword evidence="8" id="KW-0614">Plasmid</keyword>
<evidence type="ECO:0000256" key="6">
    <source>
        <dbReference type="PROSITE-ProRule" id="PRU00169"/>
    </source>
</evidence>
<dbReference type="AlphaFoldDB" id="A0A0H3ACH7"/>
<sequence>MNIPARLLIIDDEERIRQLMLDYLEDHDEFEVRLCGSAEEALDMLAREPADVCIVDTRLPGMDGLTFIETARRQTLCPRFMLHTGSVELASPPALAECGLPEDDVFLKPCDMERMIARMRALLWPDGETA</sequence>
<dbReference type="CDD" id="cd00156">
    <property type="entry name" value="REC"/>
    <property type="match status" value="1"/>
</dbReference>
<reference evidence="9" key="1">
    <citation type="journal article" date="2009" name="Environ. Microbiol.">
        <title>Contribution of mobile genetic elements to Desulfovibrio vulgaris genome plasticity.</title>
        <authorList>
            <person name="Walker C.B."/>
            <person name="Stolyar S."/>
            <person name="Chivian D."/>
            <person name="Pinel N."/>
            <person name="Gabster J.A."/>
            <person name="Dehal P.S."/>
            <person name="He Z."/>
            <person name="Yang Z.K."/>
            <person name="Yen H.C."/>
            <person name="Zhou J."/>
            <person name="Wall J.D."/>
            <person name="Hazen T.C."/>
            <person name="Arkin A.P."/>
            <person name="Stahl D.A."/>
        </authorList>
    </citation>
    <scope>NUCLEOTIDE SEQUENCE [LARGE SCALE GENOMIC DNA]</scope>
    <source>
        <strain evidence="9">DP4</strain>
        <plasmid evidence="9">Plasmid pDVUL01</plasmid>
    </source>
</reference>
<dbReference type="RefSeq" id="WP_011787366.1">
    <property type="nucleotide sequence ID" value="NC_008741.1"/>
</dbReference>
<dbReference type="Gene3D" id="3.40.50.2300">
    <property type="match status" value="1"/>
</dbReference>
<dbReference type="EMBL" id="CP000528">
    <property type="protein sequence ID" value="ABM30034.1"/>
    <property type="molecule type" value="Genomic_DNA"/>
</dbReference>
<evidence type="ECO:0000256" key="1">
    <source>
        <dbReference type="ARBA" id="ARBA00022553"/>
    </source>
</evidence>
<geneLocation type="plasmid" evidence="8 9">
    <name>pDVUL01</name>
</geneLocation>
<evidence type="ECO:0000313" key="8">
    <source>
        <dbReference type="EMBL" id="ABM30034.1"/>
    </source>
</evidence>
<dbReference type="HOGENOM" id="CLU_000445_69_8_7"/>
<feature type="domain" description="Response regulatory" evidence="7">
    <location>
        <begin position="6"/>
        <end position="123"/>
    </location>
</feature>
<dbReference type="GO" id="GO:0000976">
    <property type="term" value="F:transcription cis-regulatory region binding"/>
    <property type="evidence" value="ECO:0007669"/>
    <property type="project" value="TreeGrafter"/>
</dbReference>
<dbReference type="SMART" id="SM00448">
    <property type="entry name" value="REC"/>
    <property type="match status" value="1"/>
</dbReference>
<dbReference type="InterPro" id="IPR011006">
    <property type="entry name" value="CheY-like_superfamily"/>
</dbReference>
<dbReference type="GO" id="GO:0006355">
    <property type="term" value="P:regulation of DNA-templated transcription"/>
    <property type="evidence" value="ECO:0007669"/>
    <property type="project" value="TreeGrafter"/>
</dbReference>
<accession>A0A0H3ACH7</accession>
<gene>
    <name evidence="8" type="ordered locus">Dvul_3023</name>
</gene>
<dbReference type="Pfam" id="PF00072">
    <property type="entry name" value="Response_reg"/>
    <property type="match status" value="1"/>
</dbReference>
<dbReference type="InterPro" id="IPR039420">
    <property type="entry name" value="WalR-like"/>
</dbReference>
<evidence type="ECO:0000256" key="5">
    <source>
        <dbReference type="ARBA" id="ARBA00023163"/>
    </source>
</evidence>
<dbReference type="KEGG" id="dvl:Dvul_3023"/>
<dbReference type="PANTHER" id="PTHR48111:SF1">
    <property type="entry name" value="TWO-COMPONENT RESPONSE REGULATOR ORR33"/>
    <property type="match status" value="1"/>
</dbReference>
<dbReference type="GO" id="GO:0032993">
    <property type="term" value="C:protein-DNA complex"/>
    <property type="evidence" value="ECO:0007669"/>
    <property type="project" value="TreeGrafter"/>
</dbReference>